<dbReference type="EMBL" id="JBHSSC010000044">
    <property type="protein sequence ID" value="MFC6182293.1"/>
    <property type="molecule type" value="Genomic_DNA"/>
</dbReference>
<evidence type="ECO:0000256" key="5">
    <source>
        <dbReference type="ARBA" id="ARBA00022490"/>
    </source>
</evidence>
<dbReference type="Proteomes" id="UP001596282">
    <property type="component" value="Unassembled WGS sequence"/>
</dbReference>
<keyword evidence="15" id="KW-1185">Reference proteome</keyword>
<gene>
    <name evidence="12 14" type="primary">dapA</name>
    <name evidence="14" type="ORF">ACFP5Y_13735</name>
</gene>
<sequence>MNFDNAHLITAMVTPFDDHHAIDYSRLAQLIEHLLAHHTTGILVGGTTGEGPTLSTTEKLALYQATARIVAGRVPVIANTGSNNTAATIDFTRQVSQIVGIDAALVVVPPYNKPDQAGMIAHFTAIADRGGLPILIYNIPGRVVVKMAVATVAKLAQHPNIIGIKQCTTPAELAAIVDQTPADFYVYTGEDDQTLIAQAYGAQGVISVASHLYGDTMASLQTSLAHGNVATAGQLQRLLSPKMAALFSHPSPAPVKAALNQQGVLVGQPRLPILPLTDQQQTTLLATLNA</sequence>
<comment type="subunit">
    <text evidence="12">Homotetramer; dimer of dimers.</text>
</comment>
<comment type="caution">
    <text evidence="12">Was originally thought to be a dihydrodipicolinate synthase (DHDPS), catalyzing the condensation of (S)-aspartate-beta-semialdehyde [(S)-ASA] and pyruvate to dihydrodipicolinate (DHDP). However, it was shown in E.coli that the product of the enzymatic reaction is not dihydrodipicolinate but in fact (4S)-4-hydroxy-2,3,4,5-tetrahydro-(2S)-dipicolinic acid (HTPA), and that the consecutive dehydration reaction leading to DHDP is not spontaneous but catalyzed by DapB.</text>
</comment>
<evidence type="ECO:0000313" key="14">
    <source>
        <dbReference type="EMBL" id="MFC6182293.1"/>
    </source>
</evidence>
<keyword evidence="9 12" id="KW-0456">Lyase</keyword>
<evidence type="ECO:0000313" key="15">
    <source>
        <dbReference type="Proteomes" id="UP001596282"/>
    </source>
</evidence>
<organism evidence="14 15">
    <name type="scientific">Lactiplantibacillus daowaiensis</name>
    <dbReference type="NCBI Taxonomy" id="2559918"/>
    <lineage>
        <taxon>Bacteria</taxon>
        <taxon>Bacillati</taxon>
        <taxon>Bacillota</taxon>
        <taxon>Bacilli</taxon>
        <taxon>Lactobacillales</taxon>
        <taxon>Lactobacillaceae</taxon>
        <taxon>Lactiplantibacillus</taxon>
    </lineage>
</organism>
<comment type="similarity">
    <text evidence="3 12 13">Belongs to the DapA family.</text>
</comment>
<dbReference type="Pfam" id="PF00701">
    <property type="entry name" value="DHDPS"/>
    <property type="match status" value="1"/>
</dbReference>
<evidence type="ECO:0000256" key="11">
    <source>
        <dbReference type="ARBA" id="ARBA00047836"/>
    </source>
</evidence>
<comment type="catalytic activity">
    <reaction evidence="11 12">
        <text>L-aspartate 4-semialdehyde + pyruvate = (2S,4S)-4-hydroxy-2,3,4,5-tetrahydrodipicolinate + H2O + H(+)</text>
        <dbReference type="Rhea" id="RHEA:34171"/>
        <dbReference type="ChEBI" id="CHEBI:15361"/>
        <dbReference type="ChEBI" id="CHEBI:15377"/>
        <dbReference type="ChEBI" id="CHEBI:15378"/>
        <dbReference type="ChEBI" id="CHEBI:67139"/>
        <dbReference type="ChEBI" id="CHEBI:537519"/>
        <dbReference type="EC" id="4.3.3.7"/>
    </reaction>
</comment>
<feature type="active site" description="Schiff-base intermediate with substrate" evidence="12">
    <location>
        <position position="165"/>
    </location>
</feature>
<dbReference type="InterPro" id="IPR005263">
    <property type="entry name" value="DapA"/>
</dbReference>
<keyword evidence="10 12" id="KW-0704">Schiff base</keyword>
<keyword evidence="6 12" id="KW-0028">Amino-acid biosynthesis</keyword>
<keyword evidence="5 12" id="KW-0963">Cytoplasm</keyword>
<feature type="binding site" evidence="12">
    <location>
        <position position="206"/>
    </location>
    <ligand>
        <name>pyruvate</name>
        <dbReference type="ChEBI" id="CHEBI:15361"/>
    </ligand>
</feature>
<evidence type="ECO:0000256" key="7">
    <source>
        <dbReference type="ARBA" id="ARBA00022915"/>
    </source>
</evidence>
<evidence type="ECO:0000256" key="13">
    <source>
        <dbReference type="PIRNR" id="PIRNR001365"/>
    </source>
</evidence>
<dbReference type="EC" id="4.3.3.7" evidence="4 12"/>
<protein>
    <recommendedName>
        <fullName evidence="4 12">4-hydroxy-tetrahydrodipicolinate synthase</fullName>
        <shortName evidence="12">HTPA synthase</shortName>
        <ecNumber evidence="4 12">4.3.3.7</ecNumber>
    </recommendedName>
</protein>
<dbReference type="InterPro" id="IPR020625">
    <property type="entry name" value="Schiff_base-form_aldolases_AS"/>
</dbReference>
<feature type="active site" description="Proton donor/acceptor" evidence="12">
    <location>
        <position position="137"/>
    </location>
</feature>
<dbReference type="RefSeq" id="WP_137627538.1">
    <property type="nucleotide sequence ID" value="NZ_BJDJ01000002.1"/>
</dbReference>
<evidence type="ECO:0000256" key="10">
    <source>
        <dbReference type="ARBA" id="ARBA00023270"/>
    </source>
</evidence>
<dbReference type="HAMAP" id="MF_00418">
    <property type="entry name" value="DapA"/>
    <property type="match status" value="1"/>
</dbReference>
<evidence type="ECO:0000256" key="8">
    <source>
        <dbReference type="ARBA" id="ARBA00023154"/>
    </source>
</evidence>
<proteinExistence type="inferred from homology"/>
<dbReference type="InterPro" id="IPR002220">
    <property type="entry name" value="DapA-like"/>
</dbReference>
<keyword evidence="8 12" id="KW-0457">Lysine biosynthesis</keyword>
<dbReference type="PROSITE" id="PS00665">
    <property type="entry name" value="DHDPS_1"/>
    <property type="match status" value="1"/>
</dbReference>
<keyword evidence="7 12" id="KW-0220">Diaminopimelate biosynthesis</keyword>
<dbReference type="Gene3D" id="3.20.20.70">
    <property type="entry name" value="Aldolase class I"/>
    <property type="match status" value="1"/>
</dbReference>
<comment type="caution">
    <text evidence="14">The sequence shown here is derived from an EMBL/GenBank/DDBJ whole genome shotgun (WGS) entry which is preliminary data.</text>
</comment>
<name>A0ABW1S380_9LACO</name>
<dbReference type="SMART" id="SM01130">
    <property type="entry name" value="DHDPS"/>
    <property type="match status" value="1"/>
</dbReference>
<dbReference type="SUPFAM" id="SSF51569">
    <property type="entry name" value="Aldolase"/>
    <property type="match status" value="1"/>
</dbReference>
<accession>A0ABW1S380</accession>
<evidence type="ECO:0000256" key="6">
    <source>
        <dbReference type="ARBA" id="ARBA00022605"/>
    </source>
</evidence>
<evidence type="ECO:0000256" key="12">
    <source>
        <dbReference type="HAMAP-Rule" id="MF_00418"/>
    </source>
</evidence>
<evidence type="ECO:0000256" key="4">
    <source>
        <dbReference type="ARBA" id="ARBA00012086"/>
    </source>
</evidence>
<reference evidence="15" key="1">
    <citation type="journal article" date="2019" name="Int. J. Syst. Evol. Microbiol.">
        <title>The Global Catalogue of Microorganisms (GCM) 10K type strain sequencing project: providing services to taxonomists for standard genome sequencing and annotation.</title>
        <authorList>
            <consortium name="The Broad Institute Genomics Platform"/>
            <consortium name="The Broad Institute Genome Sequencing Center for Infectious Disease"/>
            <person name="Wu L."/>
            <person name="Ma J."/>
        </authorList>
    </citation>
    <scope>NUCLEOTIDE SEQUENCE [LARGE SCALE GENOMIC DNA]</scope>
    <source>
        <strain evidence="15">CCM 8933</strain>
    </source>
</reference>
<comment type="pathway">
    <text evidence="2 12">Amino-acid biosynthesis; L-lysine biosynthesis via DAP pathway; (S)-tetrahydrodipicolinate from L-aspartate: step 3/4.</text>
</comment>
<feature type="site" description="Part of a proton relay during catalysis" evidence="12">
    <location>
        <position position="47"/>
    </location>
</feature>
<dbReference type="PRINTS" id="PR00146">
    <property type="entry name" value="DHPICSNTHASE"/>
</dbReference>
<feature type="site" description="Part of a proton relay during catalysis" evidence="12">
    <location>
        <position position="111"/>
    </location>
</feature>
<dbReference type="NCBIfam" id="TIGR00674">
    <property type="entry name" value="dapA"/>
    <property type="match status" value="1"/>
</dbReference>
<dbReference type="InterPro" id="IPR020624">
    <property type="entry name" value="Schiff_base-form_aldolases_CS"/>
</dbReference>
<dbReference type="InterPro" id="IPR013785">
    <property type="entry name" value="Aldolase_TIM"/>
</dbReference>
<dbReference type="PROSITE" id="PS00666">
    <property type="entry name" value="DHDPS_2"/>
    <property type="match status" value="1"/>
</dbReference>
<dbReference type="GO" id="GO:0008840">
    <property type="term" value="F:4-hydroxy-tetrahydrodipicolinate synthase activity"/>
    <property type="evidence" value="ECO:0007669"/>
    <property type="project" value="UniProtKB-EC"/>
</dbReference>
<comment type="subcellular location">
    <subcellularLocation>
        <location evidence="12">Cytoplasm</location>
    </subcellularLocation>
</comment>
<dbReference type="PANTHER" id="PTHR12128">
    <property type="entry name" value="DIHYDRODIPICOLINATE SYNTHASE"/>
    <property type="match status" value="1"/>
</dbReference>
<evidence type="ECO:0000256" key="2">
    <source>
        <dbReference type="ARBA" id="ARBA00005120"/>
    </source>
</evidence>
<feature type="binding site" evidence="12">
    <location>
        <position position="48"/>
    </location>
    <ligand>
        <name>pyruvate</name>
        <dbReference type="ChEBI" id="CHEBI:15361"/>
    </ligand>
</feature>
<evidence type="ECO:0000256" key="3">
    <source>
        <dbReference type="ARBA" id="ARBA00007592"/>
    </source>
</evidence>
<dbReference type="CDD" id="cd00950">
    <property type="entry name" value="DHDPS"/>
    <property type="match status" value="1"/>
</dbReference>
<dbReference type="PANTHER" id="PTHR12128:SF66">
    <property type="entry name" value="4-HYDROXY-2-OXOGLUTARATE ALDOLASE, MITOCHONDRIAL"/>
    <property type="match status" value="1"/>
</dbReference>
<dbReference type="PIRSF" id="PIRSF001365">
    <property type="entry name" value="DHDPS"/>
    <property type="match status" value="1"/>
</dbReference>
<evidence type="ECO:0000256" key="1">
    <source>
        <dbReference type="ARBA" id="ARBA00003294"/>
    </source>
</evidence>
<comment type="function">
    <text evidence="1 12">Catalyzes the condensation of (S)-aspartate-beta-semialdehyde [(S)-ASA] and pyruvate to 4-hydroxy-tetrahydrodipicolinate (HTPA).</text>
</comment>
<evidence type="ECO:0000256" key="9">
    <source>
        <dbReference type="ARBA" id="ARBA00023239"/>
    </source>
</evidence>